<organism evidence="10 11">
    <name type="scientific">Flavisolibacter ginsengisoli DSM 18119</name>
    <dbReference type="NCBI Taxonomy" id="1121884"/>
    <lineage>
        <taxon>Bacteria</taxon>
        <taxon>Pseudomonadati</taxon>
        <taxon>Bacteroidota</taxon>
        <taxon>Chitinophagia</taxon>
        <taxon>Chitinophagales</taxon>
        <taxon>Chitinophagaceae</taxon>
        <taxon>Flavisolibacter</taxon>
    </lineage>
</organism>
<evidence type="ECO:0000313" key="10">
    <source>
        <dbReference type="EMBL" id="SHF26916.1"/>
    </source>
</evidence>
<keyword evidence="5 8" id="KW-0378">Hydrolase</keyword>
<keyword evidence="11" id="KW-1185">Reference proteome</keyword>
<accession>A0A1M5AA49</accession>
<evidence type="ECO:0000313" key="11">
    <source>
        <dbReference type="Proteomes" id="UP000184048"/>
    </source>
</evidence>
<dbReference type="PROSITE" id="PS00893">
    <property type="entry name" value="NUDIX_BOX"/>
    <property type="match status" value="1"/>
</dbReference>
<comment type="cofactor">
    <cofactor evidence="2">
        <name>Mg(2+)</name>
        <dbReference type="ChEBI" id="CHEBI:18420"/>
    </cofactor>
</comment>
<dbReference type="EMBL" id="FQUU01000008">
    <property type="protein sequence ID" value="SHF26916.1"/>
    <property type="molecule type" value="Genomic_DNA"/>
</dbReference>
<dbReference type="OrthoDB" id="9806150at2"/>
<dbReference type="PANTHER" id="PTHR11839:SF18">
    <property type="entry name" value="NUDIX HYDROLASE DOMAIN-CONTAINING PROTEIN"/>
    <property type="match status" value="1"/>
</dbReference>
<dbReference type="InterPro" id="IPR000086">
    <property type="entry name" value="NUDIX_hydrolase_dom"/>
</dbReference>
<comment type="catalytic activity">
    <reaction evidence="1">
        <text>GDP-alpha-D-mannose + H2O = alpha-D-mannose 1-phosphate + GMP + 2 H(+)</text>
        <dbReference type="Rhea" id="RHEA:27978"/>
        <dbReference type="ChEBI" id="CHEBI:15377"/>
        <dbReference type="ChEBI" id="CHEBI:15378"/>
        <dbReference type="ChEBI" id="CHEBI:57527"/>
        <dbReference type="ChEBI" id="CHEBI:58115"/>
        <dbReference type="ChEBI" id="CHEBI:58409"/>
    </reaction>
</comment>
<evidence type="ECO:0000256" key="7">
    <source>
        <dbReference type="ARBA" id="ARBA00032272"/>
    </source>
</evidence>
<dbReference type="CDD" id="cd03424">
    <property type="entry name" value="NUDIX_ADPRase_Nudt5_UGPPase_Nudt14"/>
    <property type="match status" value="1"/>
</dbReference>
<feature type="domain" description="Nudix hydrolase" evidence="9">
    <location>
        <begin position="39"/>
        <end position="168"/>
    </location>
</feature>
<dbReference type="PRINTS" id="PR00502">
    <property type="entry name" value="NUDIXFAMILY"/>
</dbReference>
<evidence type="ECO:0000256" key="1">
    <source>
        <dbReference type="ARBA" id="ARBA00000847"/>
    </source>
</evidence>
<dbReference type="Pfam" id="PF00293">
    <property type="entry name" value="NUDIX"/>
    <property type="match status" value="1"/>
</dbReference>
<dbReference type="SUPFAM" id="SSF55811">
    <property type="entry name" value="Nudix"/>
    <property type="match status" value="1"/>
</dbReference>
<evidence type="ECO:0000256" key="6">
    <source>
        <dbReference type="ARBA" id="ARBA00032162"/>
    </source>
</evidence>
<evidence type="ECO:0000256" key="3">
    <source>
        <dbReference type="ARBA" id="ARBA00007275"/>
    </source>
</evidence>
<gene>
    <name evidence="10" type="ORF">SAMN02745131_02196</name>
</gene>
<dbReference type="GO" id="GO:0019693">
    <property type="term" value="P:ribose phosphate metabolic process"/>
    <property type="evidence" value="ECO:0007669"/>
    <property type="project" value="TreeGrafter"/>
</dbReference>
<dbReference type="Gene3D" id="3.90.79.10">
    <property type="entry name" value="Nucleoside Triphosphate Pyrophosphohydrolase"/>
    <property type="match status" value="1"/>
</dbReference>
<dbReference type="RefSeq" id="WP_072835377.1">
    <property type="nucleotide sequence ID" value="NZ_FQUU01000008.1"/>
</dbReference>
<evidence type="ECO:0000256" key="4">
    <source>
        <dbReference type="ARBA" id="ARBA00016377"/>
    </source>
</evidence>
<dbReference type="GO" id="GO:0005829">
    <property type="term" value="C:cytosol"/>
    <property type="evidence" value="ECO:0007669"/>
    <property type="project" value="TreeGrafter"/>
</dbReference>
<evidence type="ECO:0000256" key="8">
    <source>
        <dbReference type="RuleBase" id="RU003476"/>
    </source>
</evidence>
<dbReference type="PROSITE" id="PS51462">
    <property type="entry name" value="NUDIX"/>
    <property type="match status" value="1"/>
</dbReference>
<reference evidence="10 11" key="1">
    <citation type="submission" date="2016-11" db="EMBL/GenBank/DDBJ databases">
        <authorList>
            <person name="Jaros S."/>
            <person name="Januszkiewicz K."/>
            <person name="Wedrychowicz H."/>
        </authorList>
    </citation>
    <scope>NUCLEOTIDE SEQUENCE [LARGE SCALE GENOMIC DNA]</scope>
    <source>
        <strain evidence="10 11">DSM 18119</strain>
    </source>
</reference>
<dbReference type="PANTHER" id="PTHR11839">
    <property type="entry name" value="UDP/ADP-SUGAR PYROPHOSPHATASE"/>
    <property type="match status" value="1"/>
</dbReference>
<comment type="similarity">
    <text evidence="3">Belongs to the Nudix hydrolase family. NudK subfamily.</text>
</comment>
<proteinExistence type="inferred from homology"/>
<protein>
    <recommendedName>
        <fullName evidence="4">GDP-mannose pyrophosphatase</fullName>
    </recommendedName>
    <alternativeName>
        <fullName evidence="6">GDP-mannose hydrolase</fullName>
    </alternativeName>
    <alternativeName>
        <fullName evidence="7">GDPMK</fullName>
    </alternativeName>
</protein>
<dbReference type="InterPro" id="IPR015797">
    <property type="entry name" value="NUDIX_hydrolase-like_dom_sf"/>
</dbReference>
<name>A0A1M5AA49_9BACT</name>
<evidence type="ECO:0000259" key="9">
    <source>
        <dbReference type="PROSITE" id="PS51462"/>
    </source>
</evidence>
<evidence type="ECO:0000256" key="5">
    <source>
        <dbReference type="ARBA" id="ARBA00022801"/>
    </source>
</evidence>
<dbReference type="InterPro" id="IPR020084">
    <property type="entry name" value="NUDIX_hydrolase_CS"/>
</dbReference>
<dbReference type="Proteomes" id="UP000184048">
    <property type="component" value="Unassembled WGS sequence"/>
</dbReference>
<dbReference type="InterPro" id="IPR020476">
    <property type="entry name" value="Nudix_hydrolase"/>
</dbReference>
<dbReference type="GO" id="GO:0016462">
    <property type="term" value="F:pyrophosphatase activity"/>
    <property type="evidence" value="ECO:0007669"/>
    <property type="project" value="UniProtKB-ARBA"/>
</dbReference>
<evidence type="ECO:0000256" key="2">
    <source>
        <dbReference type="ARBA" id="ARBA00001946"/>
    </source>
</evidence>
<dbReference type="AlphaFoldDB" id="A0A1M5AA49"/>
<dbReference type="STRING" id="1121884.SAMN02745131_02196"/>
<dbReference type="GO" id="GO:0006753">
    <property type="term" value="P:nucleoside phosphate metabolic process"/>
    <property type="evidence" value="ECO:0007669"/>
    <property type="project" value="TreeGrafter"/>
</dbReference>
<sequence length="181" mass="20904">MHWKVLNSEYLFNEPWLTIRKEKCELPDGRIMPAYYTLEYPNWVSAFALTKEGEVVMVKQYRHGLGVVSTELPGGVVDKGETPERAIARELMEETGYTFESFEFIGKLCANPATSNNYMHMFIAREGIKVDKQKLDDTEDIEVVIYSIEEVKQLIRENKIVQALHSASIFYALERLGILKY</sequence>